<evidence type="ECO:0000313" key="2">
    <source>
        <dbReference type="Proteomes" id="UP001152592"/>
    </source>
</evidence>
<evidence type="ECO:0000313" key="1">
    <source>
        <dbReference type="EMBL" id="CAG8381569.1"/>
    </source>
</evidence>
<gene>
    <name evidence="1" type="ORF">PSALAMII_LOCUS5756</name>
</gene>
<dbReference type="Proteomes" id="UP001152592">
    <property type="component" value="Unassembled WGS sequence"/>
</dbReference>
<dbReference type="AlphaFoldDB" id="A0A9W4J8J9"/>
<sequence>MVYVWGSGVEGKKIGWRNLLRLSGRSDQPDKKHGLHVFSLTLSLSSLSLHSVH</sequence>
<accession>A0A9W4J8J9</accession>
<proteinExistence type="predicted"/>
<dbReference type="EMBL" id="CAJVPD010000237">
    <property type="protein sequence ID" value="CAG8381569.1"/>
    <property type="molecule type" value="Genomic_DNA"/>
</dbReference>
<name>A0A9W4J8J9_9EURO</name>
<comment type="caution">
    <text evidence="1">The sequence shown here is derived from an EMBL/GenBank/DDBJ whole genome shotgun (WGS) entry which is preliminary data.</text>
</comment>
<organism evidence="1 2">
    <name type="scientific">Penicillium salamii</name>
    <dbReference type="NCBI Taxonomy" id="1612424"/>
    <lineage>
        <taxon>Eukaryota</taxon>
        <taxon>Fungi</taxon>
        <taxon>Dikarya</taxon>
        <taxon>Ascomycota</taxon>
        <taxon>Pezizomycotina</taxon>
        <taxon>Eurotiomycetes</taxon>
        <taxon>Eurotiomycetidae</taxon>
        <taxon>Eurotiales</taxon>
        <taxon>Aspergillaceae</taxon>
        <taxon>Penicillium</taxon>
    </lineage>
</organism>
<protein>
    <submittedName>
        <fullName evidence="1">Uncharacterized protein</fullName>
    </submittedName>
</protein>
<reference evidence="1" key="1">
    <citation type="submission" date="2021-07" db="EMBL/GenBank/DDBJ databases">
        <authorList>
            <person name="Branca A.L. A."/>
        </authorList>
    </citation>
    <scope>NUCLEOTIDE SEQUENCE</scope>
</reference>
<dbReference type="OrthoDB" id="298344at2759"/>